<dbReference type="AlphaFoldDB" id="A0A1H1F4X3"/>
<organism evidence="2 3">
    <name type="scientific">Pseudomonas moorei</name>
    <dbReference type="NCBI Taxonomy" id="395599"/>
    <lineage>
        <taxon>Bacteria</taxon>
        <taxon>Pseudomonadati</taxon>
        <taxon>Pseudomonadota</taxon>
        <taxon>Gammaproteobacteria</taxon>
        <taxon>Pseudomonadales</taxon>
        <taxon>Pseudomonadaceae</taxon>
        <taxon>Pseudomonas</taxon>
    </lineage>
</organism>
<dbReference type="EMBL" id="FNKJ01000003">
    <property type="protein sequence ID" value="SDQ95938.1"/>
    <property type="molecule type" value="Genomic_DNA"/>
</dbReference>
<gene>
    <name evidence="2" type="ORF">SAMN04490195_2512</name>
</gene>
<protein>
    <submittedName>
        <fullName evidence="2">Uncharacterized protein</fullName>
    </submittedName>
</protein>
<keyword evidence="3" id="KW-1185">Reference proteome</keyword>
<evidence type="ECO:0000313" key="2">
    <source>
        <dbReference type="EMBL" id="SDQ95938.1"/>
    </source>
</evidence>
<proteinExistence type="predicted"/>
<evidence type="ECO:0000313" key="3">
    <source>
        <dbReference type="Proteomes" id="UP000199570"/>
    </source>
</evidence>
<name>A0A1H1F4X3_9PSED</name>
<dbReference type="Proteomes" id="UP000199570">
    <property type="component" value="Unassembled WGS sequence"/>
</dbReference>
<feature type="region of interest" description="Disordered" evidence="1">
    <location>
        <begin position="1"/>
        <end position="25"/>
    </location>
</feature>
<accession>A0A1H1F4X3</accession>
<reference evidence="3" key="1">
    <citation type="submission" date="2016-10" db="EMBL/GenBank/DDBJ databases">
        <authorList>
            <person name="Varghese N."/>
            <person name="Submissions S."/>
        </authorList>
    </citation>
    <scope>NUCLEOTIDE SEQUENCE [LARGE SCALE GENOMIC DNA]</scope>
    <source>
        <strain evidence="3">BS3775</strain>
    </source>
</reference>
<sequence>MIPTPLRHESPFVSPGRRPRSQFSGEYGRLFGTATSRDIMGRVFPEEIQ</sequence>
<evidence type="ECO:0000256" key="1">
    <source>
        <dbReference type="SAM" id="MobiDB-lite"/>
    </source>
</evidence>
<feature type="compositionally biased region" description="Basic and acidic residues" evidence="1">
    <location>
        <begin position="1"/>
        <end position="10"/>
    </location>
</feature>